<sequence length="126" mass="15077">MINLFHKAGGVLRYILQHVEISIQNVIENNIGWKERPDIKEMVEKEAYKRIELAISEIDDFNKIIKCFTKNEETHVELSNHIVHRLPDKPLCDYHYAWVSAYIFNRIQEKLEEKAWVDCLHKIRTM</sequence>
<name>A0A2I1GBA4_9GLOM</name>
<reference evidence="1 2" key="1">
    <citation type="submission" date="2015-10" db="EMBL/GenBank/DDBJ databases">
        <title>Genome analyses suggest a sexual origin of heterokaryosis in a supposedly ancient asexual fungus.</title>
        <authorList>
            <person name="Ropars J."/>
            <person name="Sedzielewska K."/>
            <person name="Noel J."/>
            <person name="Charron P."/>
            <person name="Farinelli L."/>
            <person name="Marton T."/>
            <person name="Kruger M."/>
            <person name="Pelin A."/>
            <person name="Brachmann A."/>
            <person name="Corradi N."/>
        </authorList>
    </citation>
    <scope>NUCLEOTIDE SEQUENCE [LARGE SCALE GENOMIC DNA]</scope>
    <source>
        <strain evidence="1 2">A4</strain>
    </source>
</reference>
<protein>
    <submittedName>
        <fullName evidence="1">Uncharacterized protein</fullName>
    </submittedName>
</protein>
<accession>A0A2I1GBA4</accession>
<evidence type="ECO:0000313" key="1">
    <source>
        <dbReference type="EMBL" id="PKY43893.1"/>
    </source>
</evidence>
<organism evidence="1 2">
    <name type="scientific">Rhizophagus irregularis</name>
    <dbReference type="NCBI Taxonomy" id="588596"/>
    <lineage>
        <taxon>Eukaryota</taxon>
        <taxon>Fungi</taxon>
        <taxon>Fungi incertae sedis</taxon>
        <taxon>Mucoromycota</taxon>
        <taxon>Glomeromycotina</taxon>
        <taxon>Glomeromycetes</taxon>
        <taxon>Glomerales</taxon>
        <taxon>Glomeraceae</taxon>
        <taxon>Rhizophagus</taxon>
    </lineage>
</organism>
<dbReference type="OrthoDB" id="10498127at2759"/>
<keyword evidence="2" id="KW-1185">Reference proteome</keyword>
<comment type="caution">
    <text evidence="1">The sequence shown here is derived from an EMBL/GenBank/DDBJ whole genome shotgun (WGS) entry which is preliminary data.</text>
</comment>
<evidence type="ECO:0000313" key="2">
    <source>
        <dbReference type="Proteomes" id="UP000234323"/>
    </source>
</evidence>
<dbReference type="AlphaFoldDB" id="A0A2I1GBA4"/>
<proteinExistence type="predicted"/>
<dbReference type="EMBL" id="LLXI01000283">
    <property type="protein sequence ID" value="PKY43893.1"/>
    <property type="molecule type" value="Genomic_DNA"/>
</dbReference>
<dbReference type="Proteomes" id="UP000234323">
    <property type="component" value="Unassembled WGS sequence"/>
</dbReference>
<gene>
    <name evidence="1" type="ORF">RhiirA4_457993</name>
</gene>